<keyword evidence="3" id="KW-1185">Reference proteome</keyword>
<dbReference type="Proteomes" id="UP000699462">
    <property type="component" value="Unassembled WGS sequence"/>
</dbReference>
<reference evidence="2 3" key="1">
    <citation type="submission" date="2019-07" db="EMBL/GenBank/DDBJ databases">
        <title>Annotation for the trematode Paragonimus westermani.</title>
        <authorList>
            <person name="Choi Y.-J."/>
        </authorList>
    </citation>
    <scope>NUCLEOTIDE SEQUENCE [LARGE SCALE GENOMIC DNA]</scope>
    <source>
        <strain evidence="2">180907_Pwestermani</strain>
    </source>
</reference>
<keyword evidence="1" id="KW-1133">Transmembrane helix</keyword>
<feature type="non-terminal residue" evidence="2">
    <location>
        <position position="1"/>
    </location>
</feature>
<evidence type="ECO:0000313" key="3">
    <source>
        <dbReference type="Proteomes" id="UP000699462"/>
    </source>
</evidence>
<keyword evidence="1" id="KW-0812">Transmembrane</keyword>
<name>A0A8T0D6H8_9TREM</name>
<organism evidence="2 3">
    <name type="scientific">Paragonimus westermani</name>
    <dbReference type="NCBI Taxonomy" id="34504"/>
    <lineage>
        <taxon>Eukaryota</taxon>
        <taxon>Metazoa</taxon>
        <taxon>Spiralia</taxon>
        <taxon>Lophotrochozoa</taxon>
        <taxon>Platyhelminthes</taxon>
        <taxon>Trematoda</taxon>
        <taxon>Digenea</taxon>
        <taxon>Plagiorchiida</taxon>
        <taxon>Troglotremata</taxon>
        <taxon>Troglotrematidae</taxon>
        <taxon>Paragonimus</taxon>
    </lineage>
</organism>
<gene>
    <name evidence="2" type="ORF">P879_11717</name>
</gene>
<keyword evidence="1" id="KW-0472">Membrane</keyword>
<accession>A0A8T0D6H8</accession>
<proteinExistence type="predicted"/>
<feature type="transmembrane region" description="Helical" evidence="1">
    <location>
        <begin position="32"/>
        <end position="54"/>
    </location>
</feature>
<dbReference type="EMBL" id="JTDF01011866">
    <property type="protein sequence ID" value="KAF8563445.1"/>
    <property type="molecule type" value="Genomic_DNA"/>
</dbReference>
<dbReference type="AlphaFoldDB" id="A0A8T0D6H8"/>
<dbReference type="OrthoDB" id="6279736at2759"/>
<comment type="caution">
    <text evidence="2">The sequence shown here is derived from an EMBL/GenBank/DDBJ whole genome shotgun (WGS) entry which is preliminary data.</text>
</comment>
<evidence type="ECO:0000313" key="2">
    <source>
        <dbReference type="EMBL" id="KAF8563445.1"/>
    </source>
</evidence>
<protein>
    <submittedName>
        <fullName evidence="2">Uncharacterized protein</fullName>
    </submittedName>
</protein>
<sequence>PAGQTYFISGIILILFCLAALYGLLRKADIFVIFYGALIMLFVLMQSILLGLYFGQKEKVSFC</sequence>
<evidence type="ECO:0000256" key="1">
    <source>
        <dbReference type="SAM" id="Phobius"/>
    </source>
</evidence>
<feature type="transmembrane region" description="Helical" evidence="1">
    <location>
        <begin position="6"/>
        <end position="25"/>
    </location>
</feature>